<feature type="domain" description="Caspase family p20" evidence="6">
    <location>
        <begin position="266"/>
        <end position="362"/>
    </location>
</feature>
<gene>
    <name evidence="7" type="ORF">MATL_G00184280</name>
</gene>
<feature type="domain" description="DED" evidence="5">
    <location>
        <begin position="95"/>
        <end position="173"/>
    </location>
</feature>
<evidence type="ECO:0008006" key="9">
    <source>
        <dbReference type="Google" id="ProtNLM"/>
    </source>
</evidence>
<dbReference type="InterPro" id="IPR011600">
    <property type="entry name" value="Pept_C14_caspase"/>
</dbReference>
<dbReference type="InterPro" id="IPR001875">
    <property type="entry name" value="DED_dom"/>
</dbReference>
<dbReference type="CDD" id="cd08340">
    <property type="entry name" value="DED_c-FLIP_r2"/>
    <property type="match status" value="1"/>
</dbReference>
<dbReference type="GO" id="GO:0006915">
    <property type="term" value="P:apoptotic process"/>
    <property type="evidence" value="ECO:0007669"/>
    <property type="project" value="UniProtKB-KW"/>
</dbReference>
<keyword evidence="3" id="KW-0677">Repeat</keyword>
<dbReference type="InterPro" id="IPR015917">
    <property type="entry name" value="Pept_C14A"/>
</dbReference>
<protein>
    <recommendedName>
        <fullName evidence="9">CASP8 and FADD-like apoptosis regulator</fullName>
    </recommendedName>
</protein>
<dbReference type="Pfam" id="PF01335">
    <property type="entry name" value="DED"/>
    <property type="match status" value="1"/>
</dbReference>
<name>A0A9D3PMU4_MEGAT</name>
<accession>A0A9D3PMU4</accession>
<dbReference type="PANTHER" id="PTHR48169">
    <property type="entry name" value="DED DOMAIN-CONTAINING PROTEIN"/>
    <property type="match status" value="1"/>
</dbReference>
<evidence type="ECO:0000256" key="3">
    <source>
        <dbReference type="ARBA" id="ARBA00022737"/>
    </source>
</evidence>
<dbReference type="GO" id="GO:0006508">
    <property type="term" value="P:proteolysis"/>
    <property type="evidence" value="ECO:0007669"/>
    <property type="project" value="InterPro"/>
</dbReference>
<dbReference type="AlphaFoldDB" id="A0A9D3PMU4"/>
<dbReference type="OrthoDB" id="8816507at2759"/>
<dbReference type="GO" id="GO:0005737">
    <property type="term" value="C:cytoplasm"/>
    <property type="evidence" value="ECO:0007669"/>
    <property type="project" value="UniProtKB-ARBA"/>
</dbReference>
<evidence type="ECO:0000256" key="2">
    <source>
        <dbReference type="ARBA" id="ARBA00022703"/>
    </source>
</evidence>
<organism evidence="7 8">
    <name type="scientific">Megalops atlanticus</name>
    <name type="common">Tarpon</name>
    <name type="synonym">Clupea gigantea</name>
    <dbReference type="NCBI Taxonomy" id="7932"/>
    <lineage>
        <taxon>Eukaryota</taxon>
        <taxon>Metazoa</taxon>
        <taxon>Chordata</taxon>
        <taxon>Craniata</taxon>
        <taxon>Vertebrata</taxon>
        <taxon>Euteleostomi</taxon>
        <taxon>Actinopterygii</taxon>
        <taxon>Neopterygii</taxon>
        <taxon>Teleostei</taxon>
        <taxon>Elopiformes</taxon>
        <taxon>Megalopidae</taxon>
        <taxon>Megalops</taxon>
    </lineage>
</organism>
<feature type="region of interest" description="Disordered" evidence="4">
    <location>
        <begin position="173"/>
        <end position="224"/>
    </location>
</feature>
<feature type="compositionally biased region" description="Polar residues" evidence="4">
    <location>
        <begin position="173"/>
        <end position="185"/>
    </location>
</feature>
<evidence type="ECO:0000259" key="6">
    <source>
        <dbReference type="PROSITE" id="PS50208"/>
    </source>
</evidence>
<proteinExistence type="inferred from homology"/>
<dbReference type="InterPro" id="IPR011029">
    <property type="entry name" value="DEATH-like_dom_sf"/>
</dbReference>
<keyword evidence="8" id="KW-1185">Reference proteome</keyword>
<dbReference type="PROSITE" id="PS50208">
    <property type="entry name" value="CASPASE_P20"/>
    <property type="match status" value="1"/>
</dbReference>
<dbReference type="Pfam" id="PF00656">
    <property type="entry name" value="Peptidase_C14"/>
    <property type="match status" value="1"/>
</dbReference>
<dbReference type="SUPFAM" id="SSF52129">
    <property type="entry name" value="Caspase-like"/>
    <property type="match status" value="1"/>
</dbReference>
<evidence type="ECO:0000256" key="4">
    <source>
        <dbReference type="SAM" id="MobiDB-lite"/>
    </source>
</evidence>
<dbReference type="InterPro" id="IPR029030">
    <property type="entry name" value="Caspase-like_dom_sf"/>
</dbReference>
<comment type="caution">
    <text evidence="7">The sequence shown here is derived from an EMBL/GenBank/DDBJ whole genome shotgun (WGS) entry which is preliminary data.</text>
</comment>
<evidence type="ECO:0000313" key="7">
    <source>
        <dbReference type="EMBL" id="KAG7464167.1"/>
    </source>
</evidence>
<feature type="domain" description="DED" evidence="5">
    <location>
        <begin position="5"/>
        <end position="77"/>
    </location>
</feature>
<dbReference type="GO" id="GO:0042981">
    <property type="term" value="P:regulation of apoptotic process"/>
    <property type="evidence" value="ECO:0007669"/>
    <property type="project" value="InterPro"/>
</dbReference>
<dbReference type="GO" id="GO:0004197">
    <property type="term" value="F:cysteine-type endopeptidase activity"/>
    <property type="evidence" value="ECO:0007669"/>
    <property type="project" value="InterPro"/>
</dbReference>
<evidence type="ECO:0000259" key="5">
    <source>
        <dbReference type="PROSITE" id="PS50168"/>
    </source>
</evidence>
<dbReference type="SUPFAM" id="SSF47986">
    <property type="entry name" value="DEATH domain"/>
    <property type="match status" value="2"/>
</dbReference>
<dbReference type="EMBL" id="JAFDVH010000015">
    <property type="protein sequence ID" value="KAG7464167.1"/>
    <property type="molecule type" value="Genomic_DNA"/>
</dbReference>
<evidence type="ECO:0000313" key="8">
    <source>
        <dbReference type="Proteomes" id="UP001046870"/>
    </source>
</evidence>
<dbReference type="Proteomes" id="UP001046870">
    <property type="component" value="Chromosome 15"/>
</dbReference>
<dbReference type="InterPro" id="IPR001309">
    <property type="entry name" value="Pept_C14_p20"/>
</dbReference>
<dbReference type="SMART" id="SM00031">
    <property type="entry name" value="DED"/>
    <property type="match status" value="2"/>
</dbReference>
<dbReference type="Gene3D" id="3.40.50.1460">
    <property type="match status" value="1"/>
</dbReference>
<dbReference type="PANTHER" id="PTHR48169:SF3">
    <property type="entry name" value="CASP8 AND FADD LIKE APOPTOSIS REGULATOR"/>
    <property type="match status" value="1"/>
</dbReference>
<dbReference type="SMART" id="SM00115">
    <property type="entry name" value="CASc"/>
    <property type="match status" value="1"/>
</dbReference>
<keyword evidence="2" id="KW-0053">Apoptosis</keyword>
<sequence length="476" mass="53250">MADGQLSQTINDIAEDLSSEDCKRLVYLCSDLHGDRCVEDVRGMLRGLVRSGDLDHVILLELMLRIKRYDILKRVLRTDKRQAEGILQNGCVVSEYRVLMADLSEDMGKEDLQSLIFLLSDTLPRGRLEKATSFLDVVVELEKLEQVSSEKVDLIEQCLYSIRRVDLAKKVQRYQSKGKGSQPGTSVHRPKEKQQCLPKIQPRAAPLPPPVSRTGSHHWPKPQAPENLKLAVPETGSQCCQGSVEAYPMRAEPRGVCVIIDCVGSDGDMLEQTFSRLRFSVTVWKWLDVEEMQSVLREASGCRQLQGADAFVCCLLSRASGGELLGTETRGPGLRLDALRHLFTPQACPALAGKPKLFLLQSYSIPDPPGPHGVRDEDLETDAPATACVAVETVPMDADVFWSQCRTEERQLGRGGHQSVYLRALCAALLKGHKRKRHLVDVHTEVNSVVYEHNQRQPGETYTVQLRHTLRKNLFL</sequence>
<dbReference type="PROSITE" id="PS50168">
    <property type="entry name" value="DED"/>
    <property type="match status" value="2"/>
</dbReference>
<reference evidence="7" key="1">
    <citation type="submission" date="2021-01" db="EMBL/GenBank/DDBJ databases">
        <authorList>
            <person name="Zahm M."/>
            <person name="Roques C."/>
            <person name="Cabau C."/>
            <person name="Klopp C."/>
            <person name="Donnadieu C."/>
            <person name="Jouanno E."/>
            <person name="Lampietro C."/>
            <person name="Louis A."/>
            <person name="Herpin A."/>
            <person name="Echchiki A."/>
            <person name="Berthelot C."/>
            <person name="Parey E."/>
            <person name="Roest-Crollius H."/>
            <person name="Braasch I."/>
            <person name="Postlethwait J."/>
            <person name="Bobe J."/>
            <person name="Montfort J."/>
            <person name="Bouchez O."/>
            <person name="Begum T."/>
            <person name="Mejri S."/>
            <person name="Adams A."/>
            <person name="Chen W.-J."/>
            <person name="Guiguen Y."/>
        </authorList>
    </citation>
    <scope>NUCLEOTIDE SEQUENCE</scope>
    <source>
        <strain evidence="7">YG-15Mar2019-1</strain>
        <tissue evidence="7">Brain</tissue>
    </source>
</reference>
<dbReference type="FunFam" id="1.10.533.10:FF:000016">
    <property type="entry name" value="CASP8 and FADD-like apoptosis regulator"/>
    <property type="match status" value="1"/>
</dbReference>
<evidence type="ECO:0000256" key="1">
    <source>
        <dbReference type="ARBA" id="ARBA00010134"/>
    </source>
</evidence>
<dbReference type="Gene3D" id="1.10.533.10">
    <property type="entry name" value="Death Domain, Fas"/>
    <property type="match status" value="2"/>
</dbReference>
<comment type="similarity">
    <text evidence="1">Belongs to the peptidase C14A family.</text>
</comment>